<dbReference type="Proteomes" id="UP001162741">
    <property type="component" value="Chromosome"/>
</dbReference>
<proteinExistence type="predicted"/>
<keyword evidence="2" id="KW-1185">Reference proteome</keyword>
<reference evidence="1" key="1">
    <citation type="submission" date="2022-10" db="EMBL/GenBank/DDBJ databases">
        <title>Chitinophaga sp. nov., isolated from soil.</title>
        <authorList>
            <person name="Jeon C.O."/>
        </authorList>
    </citation>
    <scope>NUCLEOTIDE SEQUENCE</scope>
    <source>
        <strain evidence="1">R8</strain>
    </source>
</reference>
<protein>
    <submittedName>
        <fullName evidence="1">Uncharacterized protein</fullName>
    </submittedName>
</protein>
<dbReference type="EMBL" id="CP107006">
    <property type="protein sequence ID" value="UYQ95504.1"/>
    <property type="molecule type" value="Genomic_DNA"/>
</dbReference>
<gene>
    <name evidence="1" type="ORF">MKQ68_10370</name>
</gene>
<evidence type="ECO:0000313" key="1">
    <source>
        <dbReference type="EMBL" id="UYQ95504.1"/>
    </source>
</evidence>
<name>A0ABY6JB14_9BACT</name>
<sequence>MIQKEFNAISTGASGKFSNQVTLRNKAGKLFICKNKGASSVPPTEAQQGVMSMFKRAAAYAKKAIRDLDLRKLYQAAAKAGATAYNAAVADYCKAPKITGVLTETYTGNAGDIIMVEATDDVRVTGVNVEIFSPAGDLLESGAATGGTDAEDWTYTTTLPNTDVAGCRVVATAVDMPGNITTTEVVLA</sequence>
<organism evidence="1 2">
    <name type="scientific">Chitinophaga horti</name>
    <dbReference type="NCBI Taxonomy" id="2920382"/>
    <lineage>
        <taxon>Bacteria</taxon>
        <taxon>Pseudomonadati</taxon>
        <taxon>Bacteroidota</taxon>
        <taxon>Chitinophagia</taxon>
        <taxon>Chitinophagales</taxon>
        <taxon>Chitinophagaceae</taxon>
        <taxon>Chitinophaga</taxon>
    </lineage>
</organism>
<dbReference type="RefSeq" id="WP_264283229.1">
    <property type="nucleotide sequence ID" value="NZ_CP107006.1"/>
</dbReference>
<accession>A0ABY6JB14</accession>
<evidence type="ECO:0000313" key="2">
    <source>
        <dbReference type="Proteomes" id="UP001162741"/>
    </source>
</evidence>